<comment type="caution">
    <text evidence="3">The sequence shown here is derived from an EMBL/GenBank/DDBJ whole genome shotgun (WGS) entry which is preliminary data.</text>
</comment>
<dbReference type="RefSeq" id="WP_307205400.1">
    <property type="nucleotide sequence ID" value="NZ_JAUSSU010000007.1"/>
</dbReference>
<keyword evidence="1" id="KW-0808">Transferase</keyword>
<reference evidence="3 4" key="1">
    <citation type="submission" date="2023-07" db="EMBL/GenBank/DDBJ databases">
        <title>Sorghum-associated microbial communities from plants grown in Nebraska, USA.</title>
        <authorList>
            <person name="Schachtman D."/>
        </authorList>
    </citation>
    <scope>NUCLEOTIDE SEQUENCE [LARGE SCALE GENOMIC DNA]</scope>
    <source>
        <strain evidence="3 4">CC482</strain>
    </source>
</reference>
<dbReference type="InterPro" id="IPR016181">
    <property type="entry name" value="Acyl_CoA_acyltransferase"/>
</dbReference>
<dbReference type="InterPro" id="IPR000182">
    <property type="entry name" value="GNAT_dom"/>
</dbReference>
<evidence type="ECO:0000259" key="2">
    <source>
        <dbReference type="PROSITE" id="PS51186"/>
    </source>
</evidence>
<gene>
    <name evidence="3" type="ORF">J2T15_003534</name>
</gene>
<evidence type="ECO:0000313" key="3">
    <source>
        <dbReference type="EMBL" id="MDQ0114079.1"/>
    </source>
</evidence>
<dbReference type="Proteomes" id="UP001229346">
    <property type="component" value="Unassembled WGS sequence"/>
</dbReference>
<name>A0ABT9U367_PAEHA</name>
<organism evidence="3 4">
    <name type="scientific">Paenibacillus harenae</name>
    <dbReference type="NCBI Taxonomy" id="306543"/>
    <lineage>
        <taxon>Bacteria</taxon>
        <taxon>Bacillati</taxon>
        <taxon>Bacillota</taxon>
        <taxon>Bacilli</taxon>
        <taxon>Bacillales</taxon>
        <taxon>Paenibacillaceae</taxon>
        <taxon>Paenibacillus</taxon>
    </lineage>
</organism>
<sequence length="177" mass="19662">MGQLSINIRHSEQGDLSSIEEVLLDAYGQYESVLPAAYWEQYKSNILAAINSDTTKARLVAELDGAVVGSVFLFDSSELAYGNPELDIQSPIIRLLAVSRKARGHGVATELIRSSARLALEWGSETLHLHTSDMMDSAVRLYERLGFERAFDKDLMNGETLVKSYRLKLKETALLQA</sequence>
<evidence type="ECO:0000256" key="1">
    <source>
        <dbReference type="ARBA" id="ARBA00022679"/>
    </source>
</evidence>
<dbReference type="PANTHER" id="PTHR13947:SF37">
    <property type="entry name" value="LD18367P"/>
    <property type="match status" value="1"/>
</dbReference>
<protein>
    <submittedName>
        <fullName evidence="3">GNAT superfamily N-acetyltransferase</fullName>
    </submittedName>
</protein>
<dbReference type="SUPFAM" id="SSF55729">
    <property type="entry name" value="Acyl-CoA N-acyltransferases (Nat)"/>
    <property type="match status" value="1"/>
</dbReference>
<evidence type="ECO:0000313" key="4">
    <source>
        <dbReference type="Proteomes" id="UP001229346"/>
    </source>
</evidence>
<keyword evidence="4" id="KW-1185">Reference proteome</keyword>
<dbReference type="PANTHER" id="PTHR13947">
    <property type="entry name" value="GNAT FAMILY N-ACETYLTRANSFERASE"/>
    <property type="match status" value="1"/>
</dbReference>
<dbReference type="EMBL" id="JAUSSU010000007">
    <property type="protein sequence ID" value="MDQ0114079.1"/>
    <property type="molecule type" value="Genomic_DNA"/>
</dbReference>
<dbReference type="InterPro" id="IPR050769">
    <property type="entry name" value="NAT_camello-type"/>
</dbReference>
<feature type="domain" description="N-acetyltransferase" evidence="2">
    <location>
        <begin position="6"/>
        <end position="168"/>
    </location>
</feature>
<proteinExistence type="predicted"/>
<dbReference type="PROSITE" id="PS51186">
    <property type="entry name" value="GNAT"/>
    <property type="match status" value="1"/>
</dbReference>
<dbReference type="CDD" id="cd04301">
    <property type="entry name" value="NAT_SF"/>
    <property type="match status" value="1"/>
</dbReference>
<dbReference type="Pfam" id="PF00583">
    <property type="entry name" value="Acetyltransf_1"/>
    <property type="match status" value="1"/>
</dbReference>
<dbReference type="Gene3D" id="3.40.630.30">
    <property type="match status" value="1"/>
</dbReference>
<accession>A0ABT9U367</accession>